<dbReference type="Pfam" id="PF00069">
    <property type="entry name" value="Pkinase"/>
    <property type="match status" value="1"/>
</dbReference>
<keyword evidence="12" id="KW-1185">Reference proteome</keyword>
<feature type="region of interest" description="Disordered" evidence="8">
    <location>
        <begin position="444"/>
        <end position="554"/>
    </location>
</feature>
<gene>
    <name evidence="11" type="ORF">P5G50_02100</name>
</gene>
<feature type="compositionally biased region" description="Low complexity" evidence="8">
    <location>
        <begin position="534"/>
        <end position="543"/>
    </location>
</feature>
<dbReference type="SMART" id="SM00220">
    <property type="entry name" value="S_TKc"/>
    <property type="match status" value="1"/>
</dbReference>
<dbReference type="InterPro" id="IPR017441">
    <property type="entry name" value="Protein_kinase_ATP_BS"/>
</dbReference>
<feature type="compositionally biased region" description="Gly residues" evidence="8">
    <location>
        <begin position="504"/>
        <end position="516"/>
    </location>
</feature>
<dbReference type="PROSITE" id="PS00108">
    <property type="entry name" value="PROTEIN_KINASE_ST"/>
    <property type="match status" value="1"/>
</dbReference>
<keyword evidence="6 7" id="KW-0067">ATP-binding</keyword>
<feature type="compositionally biased region" description="Pro residues" evidence="8">
    <location>
        <begin position="489"/>
        <end position="499"/>
    </location>
</feature>
<comment type="caution">
    <text evidence="11">The sequence shown here is derived from an EMBL/GenBank/DDBJ whole genome shotgun (WGS) entry which is preliminary data.</text>
</comment>
<evidence type="ECO:0000313" key="11">
    <source>
        <dbReference type="EMBL" id="MDN4613232.1"/>
    </source>
</evidence>
<dbReference type="InterPro" id="IPR011009">
    <property type="entry name" value="Kinase-like_dom_sf"/>
</dbReference>
<dbReference type="SUPFAM" id="SSF56112">
    <property type="entry name" value="Protein kinase-like (PK-like)"/>
    <property type="match status" value="1"/>
</dbReference>
<dbReference type="PROSITE" id="PS00107">
    <property type="entry name" value="PROTEIN_KINASE_ATP"/>
    <property type="match status" value="1"/>
</dbReference>
<keyword evidence="9" id="KW-0472">Membrane</keyword>
<keyword evidence="4 7" id="KW-0547">Nucleotide-binding</keyword>
<reference evidence="11" key="1">
    <citation type="submission" date="2023-06" db="EMBL/GenBank/DDBJ databases">
        <title>MT1 and MT2 Draft Genomes of Novel Species.</title>
        <authorList>
            <person name="Venkateswaran K."/>
        </authorList>
    </citation>
    <scope>NUCLEOTIDE SEQUENCE</scope>
    <source>
        <strain evidence="11">F6_8S_P_1B</strain>
    </source>
</reference>
<dbReference type="RefSeq" id="WP_301212713.1">
    <property type="nucleotide sequence ID" value="NZ_JAROCF010000001.1"/>
</dbReference>
<organism evidence="11 12">
    <name type="scientific">Leifsonia williamsii</name>
    <dbReference type="NCBI Taxonomy" id="3035919"/>
    <lineage>
        <taxon>Bacteria</taxon>
        <taxon>Bacillati</taxon>
        <taxon>Actinomycetota</taxon>
        <taxon>Actinomycetes</taxon>
        <taxon>Micrococcales</taxon>
        <taxon>Microbacteriaceae</taxon>
        <taxon>Leifsonia</taxon>
    </lineage>
</organism>
<keyword evidence="9" id="KW-1133">Transmembrane helix</keyword>
<evidence type="ECO:0000256" key="1">
    <source>
        <dbReference type="ARBA" id="ARBA00012513"/>
    </source>
</evidence>
<protein>
    <recommendedName>
        <fullName evidence="1">non-specific serine/threonine protein kinase</fullName>
        <ecNumber evidence="1">2.7.11.1</ecNumber>
    </recommendedName>
</protein>
<accession>A0ABT8K9R3</accession>
<dbReference type="PROSITE" id="PS50011">
    <property type="entry name" value="PROTEIN_KINASE_DOM"/>
    <property type="match status" value="1"/>
</dbReference>
<feature type="region of interest" description="Disordered" evidence="8">
    <location>
        <begin position="382"/>
        <end position="412"/>
    </location>
</feature>
<evidence type="ECO:0000256" key="7">
    <source>
        <dbReference type="PROSITE-ProRule" id="PRU10141"/>
    </source>
</evidence>
<dbReference type="Gene3D" id="3.30.200.20">
    <property type="entry name" value="Phosphorylase Kinase, domain 1"/>
    <property type="match status" value="1"/>
</dbReference>
<dbReference type="InterPro" id="IPR008271">
    <property type="entry name" value="Ser/Thr_kinase_AS"/>
</dbReference>
<evidence type="ECO:0000256" key="4">
    <source>
        <dbReference type="ARBA" id="ARBA00022741"/>
    </source>
</evidence>
<feature type="domain" description="Protein kinase" evidence="10">
    <location>
        <begin position="10"/>
        <end position="273"/>
    </location>
</feature>
<name>A0ABT8K9R3_9MICO</name>
<evidence type="ECO:0000256" key="6">
    <source>
        <dbReference type="ARBA" id="ARBA00022840"/>
    </source>
</evidence>
<evidence type="ECO:0000256" key="5">
    <source>
        <dbReference type="ARBA" id="ARBA00022777"/>
    </source>
</evidence>
<evidence type="ECO:0000256" key="9">
    <source>
        <dbReference type="SAM" id="Phobius"/>
    </source>
</evidence>
<feature type="binding site" evidence="7">
    <location>
        <position position="39"/>
    </location>
    <ligand>
        <name>ATP</name>
        <dbReference type="ChEBI" id="CHEBI:30616"/>
    </ligand>
</feature>
<dbReference type="InterPro" id="IPR000719">
    <property type="entry name" value="Prot_kinase_dom"/>
</dbReference>
<feature type="compositionally biased region" description="Low complexity" evidence="8">
    <location>
        <begin position="457"/>
        <end position="475"/>
    </location>
</feature>
<feature type="transmembrane region" description="Helical" evidence="9">
    <location>
        <begin position="418"/>
        <end position="440"/>
    </location>
</feature>
<evidence type="ECO:0000313" key="12">
    <source>
        <dbReference type="Proteomes" id="UP001174208"/>
    </source>
</evidence>
<feature type="compositionally biased region" description="Low complexity" evidence="8">
    <location>
        <begin position="517"/>
        <end position="526"/>
    </location>
</feature>
<evidence type="ECO:0000256" key="3">
    <source>
        <dbReference type="ARBA" id="ARBA00022679"/>
    </source>
</evidence>
<dbReference type="CDD" id="cd14014">
    <property type="entry name" value="STKc_PknB_like"/>
    <property type="match status" value="1"/>
</dbReference>
<evidence type="ECO:0000256" key="8">
    <source>
        <dbReference type="SAM" id="MobiDB-lite"/>
    </source>
</evidence>
<dbReference type="PANTHER" id="PTHR43289:SF6">
    <property type="entry name" value="SERINE_THREONINE-PROTEIN KINASE NEKL-3"/>
    <property type="match status" value="1"/>
</dbReference>
<keyword evidence="2" id="KW-0723">Serine/threonine-protein kinase</keyword>
<dbReference type="EC" id="2.7.11.1" evidence="1"/>
<keyword evidence="5 11" id="KW-0418">Kinase</keyword>
<dbReference type="EMBL" id="JAROCF010000001">
    <property type="protein sequence ID" value="MDN4613232.1"/>
    <property type="molecule type" value="Genomic_DNA"/>
</dbReference>
<sequence length="554" mass="54537">MDGRVLLDRYELGDGLGHGGMATVYRGYDRQLGRDVAIKLFNPGTAVDDLRRRSEASSLARLSHPHLVALYDAHLAEPGDETPSFLVMELVDGEDLRTRLDRGRLPTAEAVAVLAGIAEALVVVHDHGMVHRDLKPANILIGEPGIPGAAPPVKLADFGIAHLVGAERVTGTGLVMGTAAYLSPEQATGKDPGPSADVYALGLVTLETLTGVTEYPGTPVEAVTARAAREPRIPAGLPEDWRGLLASMTARDPDLRPTALEVAVAARELGPQLEGWGGPTAPVDVPTQRMESTPGGLGGVAGAAALGAAAGLAAGAAGAEDAEAAAGAGAPGAGAAEPLDVTRRMPTVGEPTETAAAAASNPPTAPTVAITSAGLAGAGAAAGAAAAPPPPPTGSLGDDAGGGTGGDGDRPRRRRRGLIAALVAGGIVLVAAAVALAAFLPSLNAPDVAPTSPRPTPGTTAPAVTPTTPSPNDDQGGNGGTDGDEGSPAPAPAPPPAPAPGDQGDQGGGGDGGNGGESTPTPEETTTPPPSPEPTGTTAPESTNQPPATPTTGP</sequence>
<proteinExistence type="predicted"/>
<dbReference type="Proteomes" id="UP001174208">
    <property type="component" value="Unassembled WGS sequence"/>
</dbReference>
<dbReference type="Gene3D" id="1.10.510.10">
    <property type="entry name" value="Transferase(Phosphotransferase) domain 1"/>
    <property type="match status" value="1"/>
</dbReference>
<dbReference type="GO" id="GO:0004674">
    <property type="term" value="F:protein serine/threonine kinase activity"/>
    <property type="evidence" value="ECO:0007669"/>
    <property type="project" value="UniProtKB-EC"/>
</dbReference>
<evidence type="ECO:0000256" key="2">
    <source>
        <dbReference type="ARBA" id="ARBA00022527"/>
    </source>
</evidence>
<evidence type="ECO:0000259" key="10">
    <source>
        <dbReference type="PROSITE" id="PS50011"/>
    </source>
</evidence>
<keyword evidence="9" id="KW-0812">Transmembrane</keyword>
<dbReference type="PANTHER" id="PTHR43289">
    <property type="entry name" value="MITOGEN-ACTIVATED PROTEIN KINASE KINASE KINASE 20-RELATED"/>
    <property type="match status" value="1"/>
</dbReference>
<keyword evidence="3 11" id="KW-0808">Transferase</keyword>